<accession>A0A9D4HBL6</accession>
<evidence type="ECO:0000256" key="1">
    <source>
        <dbReference type="SAM" id="MobiDB-lite"/>
    </source>
</evidence>
<evidence type="ECO:0000313" key="3">
    <source>
        <dbReference type="Proteomes" id="UP000828390"/>
    </source>
</evidence>
<organism evidence="2 3">
    <name type="scientific">Dreissena polymorpha</name>
    <name type="common">Zebra mussel</name>
    <name type="synonym">Mytilus polymorpha</name>
    <dbReference type="NCBI Taxonomy" id="45954"/>
    <lineage>
        <taxon>Eukaryota</taxon>
        <taxon>Metazoa</taxon>
        <taxon>Spiralia</taxon>
        <taxon>Lophotrochozoa</taxon>
        <taxon>Mollusca</taxon>
        <taxon>Bivalvia</taxon>
        <taxon>Autobranchia</taxon>
        <taxon>Heteroconchia</taxon>
        <taxon>Euheterodonta</taxon>
        <taxon>Imparidentia</taxon>
        <taxon>Neoheterodontei</taxon>
        <taxon>Myida</taxon>
        <taxon>Dreissenoidea</taxon>
        <taxon>Dreissenidae</taxon>
        <taxon>Dreissena</taxon>
    </lineage>
</organism>
<reference evidence="2" key="2">
    <citation type="submission" date="2020-11" db="EMBL/GenBank/DDBJ databases">
        <authorList>
            <person name="McCartney M.A."/>
            <person name="Auch B."/>
            <person name="Kono T."/>
            <person name="Mallez S."/>
            <person name="Becker A."/>
            <person name="Gohl D.M."/>
            <person name="Silverstein K.A.T."/>
            <person name="Koren S."/>
            <person name="Bechman K.B."/>
            <person name="Herman A."/>
            <person name="Abrahante J.E."/>
            <person name="Garbe J."/>
        </authorList>
    </citation>
    <scope>NUCLEOTIDE SEQUENCE</scope>
    <source>
        <strain evidence="2">Duluth1</strain>
        <tissue evidence="2">Whole animal</tissue>
    </source>
</reference>
<reference evidence="2" key="1">
    <citation type="journal article" date="2019" name="bioRxiv">
        <title>The Genome of the Zebra Mussel, Dreissena polymorpha: A Resource for Invasive Species Research.</title>
        <authorList>
            <person name="McCartney M.A."/>
            <person name="Auch B."/>
            <person name="Kono T."/>
            <person name="Mallez S."/>
            <person name="Zhang Y."/>
            <person name="Obille A."/>
            <person name="Becker A."/>
            <person name="Abrahante J.E."/>
            <person name="Garbe J."/>
            <person name="Badalamenti J.P."/>
            <person name="Herman A."/>
            <person name="Mangelson H."/>
            <person name="Liachko I."/>
            <person name="Sullivan S."/>
            <person name="Sone E.D."/>
            <person name="Koren S."/>
            <person name="Silverstein K.A.T."/>
            <person name="Beckman K.B."/>
            <person name="Gohl D.M."/>
        </authorList>
    </citation>
    <scope>NUCLEOTIDE SEQUENCE</scope>
    <source>
        <strain evidence="2">Duluth1</strain>
        <tissue evidence="2">Whole animal</tissue>
    </source>
</reference>
<comment type="caution">
    <text evidence="2">The sequence shown here is derived from an EMBL/GenBank/DDBJ whole genome shotgun (WGS) entry which is preliminary data.</text>
</comment>
<protein>
    <submittedName>
        <fullName evidence="2">Uncharacterized protein</fullName>
    </submittedName>
</protein>
<name>A0A9D4HBL6_DREPO</name>
<dbReference type="AlphaFoldDB" id="A0A9D4HBL6"/>
<evidence type="ECO:0000313" key="2">
    <source>
        <dbReference type="EMBL" id="KAH3713966.1"/>
    </source>
</evidence>
<proteinExistence type="predicted"/>
<dbReference type="EMBL" id="JAIWYP010000014">
    <property type="protein sequence ID" value="KAH3713966.1"/>
    <property type="molecule type" value="Genomic_DNA"/>
</dbReference>
<keyword evidence="3" id="KW-1185">Reference proteome</keyword>
<sequence>MVRLSVCRCSATDPLICLHMECRRKDQCTYIAAARGTPCDEPSLNKETGPRVMEYNPNNHKNLNNPNNPNNQMTQVN</sequence>
<gene>
    <name evidence="2" type="ORF">DPMN_073768</name>
</gene>
<feature type="compositionally biased region" description="Low complexity" evidence="1">
    <location>
        <begin position="56"/>
        <end position="71"/>
    </location>
</feature>
<feature type="region of interest" description="Disordered" evidence="1">
    <location>
        <begin position="39"/>
        <end position="77"/>
    </location>
</feature>
<dbReference type="Proteomes" id="UP000828390">
    <property type="component" value="Unassembled WGS sequence"/>
</dbReference>